<organism evidence="1 2">
    <name type="scientific">Meloidogyne hapla</name>
    <name type="common">Root-knot nematode worm</name>
    <dbReference type="NCBI Taxonomy" id="6305"/>
    <lineage>
        <taxon>Eukaryota</taxon>
        <taxon>Metazoa</taxon>
        <taxon>Ecdysozoa</taxon>
        <taxon>Nematoda</taxon>
        <taxon>Chromadorea</taxon>
        <taxon>Rhabditida</taxon>
        <taxon>Tylenchina</taxon>
        <taxon>Tylenchomorpha</taxon>
        <taxon>Tylenchoidea</taxon>
        <taxon>Meloidogynidae</taxon>
        <taxon>Meloidogyninae</taxon>
        <taxon>Meloidogyne</taxon>
    </lineage>
</organism>
<evidence type="ECO:0000313" key="2">
    <source>
        <dbReference type="WBParaSite" id="MhA1_Contig1762.frz3.gene4"/>
    </source>
</evidence>
<reference evidence="2" key="1">
    <citation type="submission" date="2016-11" db="UniProtKB">
        <authorList>
            <consortium name="WormBaseParasite"/>
        </authorList>
    </citation>
    <scope>IDENTIFICATION</scope>
</reference>
<evidence type="ECO:0000313" key="1">
    <source>
        <dbReference type="Proteomes" id="UP000095281"/>
    </source>
</evidence>
<name>A0A1I8BAC3_MELHA</name>
<sequence>MVICSLEQMITGRYTNVPQASIMKIVELDEQVEDEQELDEQIKKLRMIFSNVTTHLNKRGRKGYFLY</sequence>
<keyword evidence="1" id="KW-1185">Reference proteome</keyword>
<dbReference type="WBParaSite" id="MhA1_Contig1762.frz3.gene4">
    <property type="protein sequence ID" value="MhA1_Contig1762.frz3.gene4"/>
    <property type="gene ID" value="MhA1_Contig1762.frz3.gene4"/>
</dbReference>
<proteinExistence type="predicted"/>
<dbReference type="AlphaFoldDB" id="A0A1I8BAC3"/>
<accession>A0A1I8BAC3</accession>
<dbReference type="Proteomes" id="UP000095281">
    <property type="component" value="Unplaced"/>
</dbReference>
<protein>
    <submittedName>
        <fullName evidence="2">MIF4G domain-containing protein</fullName>
    </submittedName>
</protein>